<evidence type="ECO:0000256" key="1">
    <source>
        <dbReference type="ARBA" id="ARBA00000085"/>
    </source>
</evidence>
<dbReference type="SMART" id="SM00387">
    <property type="entry name" value="HATPase_c"/>
    <property type="match status" value="1"/>
</dbReference>
<evidence type="ECO:0000313" key="9">
    <source>
        <dbReference type="EMBL" id="GIE05458.1"/>
    </source>
</evidence>
<evidence type="ECO:0000256" key="5">
    <source>
        <dbReference type="ARBA" id="ARBA00022679"/>
    </source>
</evidence>
<dbReference type="EMBL" id="BOML01000056">
    <property type="protein sequence ID" value="GIE05458.1"/>
    <property type="molecule type" value="Genomic_DNA"/>
</dbReference>
<organism evidence="9 10">
    <name type="scientific">Paractinoplanes durhamensis</name>
    <dbReference type="NCBI Taxonomy" id="113563"/>
    <lineage>
        <taxon>Bacteria</taxon>
        <taxon>Bacillati</taxon>
        <taxon>Actinomycetota</taxon>
        <taxon>Actinomycetes</taxon>
        <taxon>Micromonosporales</taxon>
        <taxon>Micromonosporaceae</taxon>
        <taxon>Paractinoplanes</taxon>
    </lineage>
</organism>
<dbReference type="InterPro" id="IPR005467">
    <property type="entry name" value="His_kinase_dom"/>
</dbReference>
<accession>A0ABQ3Z6L1</accession>
<gene>
    <name evidence="9" type="ORF">Adu01nite_68080</name>
</gene>
<dbReference type="InterPro" id="IPR050736">
    <property type="entry name" value="Sensor_HK_Regulatory"/>
</dbReference>
<evidence type="ECO:0000256" key="6">
    <source>
        <dbReference type="ARBA" id="ARBA00022777"/>
    </source>
</evidence>
<dbReference type="SUPFAM" id="SSF55781">
    <property type="entry name" value="GAF domain-like"/>
    <property type="match status" value="1"/>
</dbReference>
<dbReference type="InterPro" id="IPR004358">
    <property type="entry name" value="Sig_transdc_His_kin-like_C"/>
</dbReference>
<dbReference type="InterPro" id="IPR003661">
    <property type="entry name" value="HisK_dim/P_dom"/>
</dbReference>
<dbReference type="SMART" id="SM00388">
    <property type="entry name" value="HisKA"/>
    <property type="match status" value="1"/>
</dbReference>
<dbReference type="InterPro" id="IPR036890">
    <property type="entry name" value="HATPase_C_sf"/>
</dbReference>
<keyword evidence="6 9" id="KW-0418">Kinase</keyword>
<dbReference type="Gene3D" id="3.30.565.10">
    <property type="entry name" value="Histidine kinase-like ATPase, C-terminal domain"/>
    <property type="match status" value="1"/>
</dbReference>
<dbReference type="Pfam" id="PF00512">
    <property type="entry name" value="HisKA"/>
    <property type="match status" value="1"/>
</dbReference>
<comment type="subcellular location">
    <subcellularLocation>
        <location evidence="2">Cell membrane</location>
    </subcellularLocation>
</comment>
<dbReference type="SUPFAM" id="SSF47384">
    <property type="entry name" value="Homodimeric domain of signal transducing histidine kinase"/>
    <property type="match status" value="1"/>
</dbReference>
<proteinExistence type="predicted"/>
<dbReference type="SUPFAM" id="SSF55874">
    <property type="entry name" value="ATPase domain of HSP90 chaperone/DNA topoisomerase II/histidine kinase"/>
    <property type="match status" value="1"/>
</dbReference>
<dbReference type="CDD" id="cd00075">
    <property type="entry name" value="HATPase"/>
    <property type="match status" value="1"/>
</dbReference>
<evidence type="ECO:0000259" key="8">
    <source>
        <dbReference type="PROSITE" id="PS50109"/>
    </source>
</evidence>
<dbReference type="EC" id="2.7.13.3" evidence="3"/>
<reference evidence="9 10" key="1">
    <citation type="submission" date="2021-01" db="EMBL/GenBank/DDBJ databases">
        <title>Whole genome shotgun sequence of Actinoplanes durhamensis NBRC 14914.</title>
        <authorList>
            <person name="Komaki H."/>
            <person name="Tamura T."/>
        </authorList>
    </citation>
    <scope>NUCLEOTIDE SEQUENCE [LARGE SCALE GENOMIC DNA]</scope>
    <source>
        <strain evidence="9 10">NBRC 14914</strain>
    </source>
</reference>
<evidence type="ECO:0000256" key="2">
    <source>
        <dbReference type="ARBA" id="ARBA00004236"/>
    </source>
</evidence>
<evidence type="ECO:0000256" key="7">
    <source>
        <dbReference type="ARBA" id="ARBA00023012"/>
    </source>
</evidence>
<comment type="catalytic activity">
    <reaction evidence="1">
        <text>ATP + protein L-histidine = ADP + protein N-phospho-L-histidine.</text>
        <dbReference type="EC" id="2.7.13.3"/>
    </reaction>
</comment>
<evidence type="ECO:0000313" key="10">
    <source>
        <dbReference type="Proteomes" id="UP000637628"/>
    </source>
</evidence>
<keyword evidence="4" id="KW-0597">Phosphoprotein</keyword>
<name>A0ABQ3Z6L1_9ACTN</name>
<dbReference type="Gene3D" id="1.10.287.130">
    <property type="match status" value="1"/>
</dbReference>
<dbReference type="Proteomes" id="UP000637628">
    <property type="component" value="Unassembled WGS sequence"/>
</dbReference>
<dbReference type="Pfam" id="PF01590">
    <property type="entry name" value="GAF"/>
    <property type="match status" value="1"/>
</dbReference>
<dbReference type="SMART" id="SM00065">
    <property type="entry name" value="GAF"/>
    <property type="match status" value="1"/>
</dbReference>
<dbReference type="InterPro" id="IPR003018">
    <property type="entry name" value="GAF"/>
</dbReference>
<protein>
    <recommendedName>
        <fullName evidence="3">histidine kinase</fullName>
        <ecNumber evidence="3">2.7.13.3</ecNumber>
    </recommendedName>
</protein>
<evidence type="ECO:0000256" key="3">
    <source>
        <dbReference type="ARBA" id="ARBA00012438"/>
    </source>
</evidence>
<dbReference type="Gene3D" id="3.30.450.40">
    <property type="match status" value="1"/>
</dbReference>
<dbReference type="Pfam" id="PF02518">
    <property type="entry name" value="HATPase_c"/>
    <property type="match status" value="1"/>
</dbReference>
<keyword evidence="10" id="KW-1185">Reference proteome</keyword>
<dbReference type="PANTHER" id="PTHR43711">
    <property type="entry name" value="TWO-COMPONENT HISTIDINE KINASE"/>
    <property type="match status" value="1"/>
</dbReference>
<dbReference type="PRINTS" id="PR00344">
    <property type="entry name" value="BCTRLSENSOR"/>
</dbReference>
<keyword evidence="7" id="KW-0902">Two-component regulatory system</keyword>
<dbReference type="InterPro" id="IPR003594">
    <property type="entry name" value="HATPase_dom"/>
</dbReference>
<dbReference type="CDD" id="cd00082">
    <property type="entry name" value="HisKA"/>
    <property type="match status" value="1"/>
</dbReference>
<feature type="domain" description="Histidine kinase" evidence="8">
    <location>
        <begin position="186"/>
        <end position="400"/>
    </location>
</feature>
<dbReference type="InterPro" id="IPR036097">
    <property type="entry name" value="HisK_dim/P_sf"/>
</dbReference>
<dbReference type="PANTHER" id="PTHR43711:SF28">
    <property type="entry name" value="SENSOR HISTIDINE KINASE YXDK"/>
    <property type="match status" value="1"/>
</dbReference>
<dbReference type="InterPro" id="IPR029016">
    <property type="entry name" value="GAF-like_dom_sf"/>
</dbReference>
<keyword evidence="5" id="KW-0808">Transferase</keyword>
<sequence length="400" mass="43909">MWMKAPVPVDEPARLAALHDAGVLDTAPEEDFDDIALLASEICGTPMGLVSLVDNDRQWFKAKVGLELTQVPRELSFCSHAINSHDLLEVPDATQDIRFADNPYVQGGLRFYAGAPVVLDGTFAVGTVCVIDHEPRELTEAQRRALRSLARHAAVQLELRRYARHAGEIADRMRQLDRMKDSFLATVSHELRTPLSTIRGYLEMLLEGDFDGETSRRFLSVMQRNSDRLLRLIDELLLVARLTDEAMELDITELDLADIAHQVTTGCRALAEHKNVQVRDRTKAPVPARGDAKRLTQALNHLVVNAIKFTGEGGEIIVDATADGEPEVTITDNGVGIPSEDLPHVFDRFYRCASADVMAVQGPGLGLAIVKSIIEAHHGSVHLASVPGVGTTVRLTLSNR</sequence>
<dbReference type="PROSITE" id="PS50109">
    <property type="entry name" value="HIS_KIN"/>
    <property type="match status" value="1"/>
</dbReference>
<evidence type="ECO:0000256" key="4">
    <source>
        <dbReference type="ARBA" id="ARBA00022553"/>
    </source>
</evidence>
<dbReference type="GO" id="GO:0016301">
    <property type="term" value="F:kinase activity"/>
    <property type="evidence" value="ECO:0007669"/>
    <property type="project" value="UniProtKB-KW"/>
</dbReference>
<comment type="caution">
    <text evidence="9">The sequence shown here is derived from an EMBL/GenBank/DDBJ whole genome shotgun (WGS) entry which is preliminary data.</text>
</comment>